<keyword evidence="1" id="KW-1133">Transmembrane helix</keyword>
<evidence type="ECO:0000313" key="2">
    <source>
        <dbReference type="EMBL" id="CAL5970277.1"/>
    </source>
</evidence>
<name>A0ABP1GDS0_9EUKA</name>
<feature type="transmembrane region" description="Helical" evidence="1">
    <location>
        <begin position="31"/>
        <end position="53"/>
    </location>
</feature>
<dbReference type="Proteomes" id="UP001642409">
    <property type="component" value="Unassembled WGS sequence"/>
</dbReference>
<comment type="caution">
    <text evidence="2">The sequence shown here is derived from an EMBL/GenBank/DDBJ whole genome shotgun (WGS) entry which is preliminary data.</text>
</comment>
<feature type="transmembrane region" description="Helical" evidence="1">
    <location>
        <begin position="90"/>
        <end position="112"/>
    </location>
</feature>
<accession>A0ABP1GDS0</accession>
<dbReference type="EMBL" id="CAXDID020000001">
    <property type="protein sequence ID" value="CAL5970277.1"/>
    <property type="molecule type" value="Genomic_DNA"/>
</dbReference>
<reference evidence="2 3" key="1">
    <citation type="submission" date="2024-07" db="EMBL/GenBank/DDBJ databases">
        <authorList>
            <person name="Akdeniz Z."/>
        </authorList>
    </citation>
    <scope>NUCLEOTIDE SEQUENCE [LARGE SCALE GENOMIC DNA]</scope>
</reference>
<keyword evidence="1" id="KW-0472">Membrane</keyword>
<keyword evidence="3" id="KW-1185">Reference proteome</keyword>
<sequence>MNIINYIYNIEQILFIVKRCCYQRQQKLENVVQLSCTAFQLFFSFLSDSFQLWLQWMFKSNLSCSFEQIFRFEDARLSLGLKRELFTRDLLIGFVTIFNFILHHAKISYVIIRYVKVKQI</sequence>
<protein>
    <submittedName>
        <fullName evidence="2">Hypothetical_protein</fullName>
    </submittedName>
</protein>
<organism evidence="2 3">
    <name type="scientific">Hexamita inflata</name>
    <dbReference type="NCBI Taxonomy" id="28002"/>
    <lineage>
        <taxon>Eukaryota</taxon>
        <taxon>Metamonada</taxon>
        <taxon>Diplomonadida</taxon>
        <taxon>Hexamitidae</taxon>
        <taxon>Hexamitinae</taxon>
        <taxon>Hexamita</taxon>
    </lineage>
</organism>
<proteinExistence type="predicted"/>
<evidence type="ECO:0000256" key="1">
    <source>
        <dbReference type="SAM" id="Phobius"/>
    </source>
</evidence>
<keyword evidence="1" id="KW-0812">Transmembrane</keyword>
<evidence type="ECO:0000313" key="3">
    <source>
        <dbReference type="Proteomes" id="UP001642409"/>
    </source>
</evidence>
<gene>
    <name evidence="2" type="ORF">HINF_LOCUS217</name>
</gene>